<proteinExistence type="predicted"/>
<comment type="caution">
    <text evidence="1">The sequence shown here is derived from an EMBL/GenBank/DDBJ whole genome shotgun (WGS) entry which is preliminary data.</text>
</comment>
<organism evidence="1 2">
    <name type="scientific">Alternaria alternata</name>
    <name type="common">Alternaria rot fungus</name>
    <name type="synonym">Torula alternata</name>
    <dbReference type="NCBI Taxonomy" id="5599"/>
    <lineage>
        <taxon>Eukaryota</taxon>
        <taxon>Fungi</taxon>
        <taxon>Dikarya</taxon>
        <taxon>Ascomycota</taxon>
        <taxon>Pezizomycotina</taxon>
        <taxon>Dothideomycetes</taxon>
        <taxon>Pleosporomycetidae</taxon>
        <taxon>Pleosporales</taxon>
        <taxon>Pleosporineae</taxon>
        <taxon>Pleosporaceae</taxon>
        <taxon>Alternaria</taxon>
        <taxon>Alternaria sect. Alternaria</taxon>
        <taxon>Alternaria alternata complex</taxon>
    </lineage>
</organism>
<reference evidence="2" key="1">
    <citation type="journal article" date="2019" name="bioRxiv">
        <title>Genomics, evolutionary history and diagnostics of the Alternaria alternata species group including apple and Asian pear pathotypes.</title>
        <authorList>
            <person name="Armitage A.D."/>
            <person name="Cockerton H.M."/>
            <person name="Sreenivasaprasad S."/>
            <person name="Woodhall J.W."/>
            <person name="Lane C.R."/>
            <person name="Harrison R.J."/>
            <person name="Clarkson J.P."/>
        </authorList>
    </citation>
    <scope>NUCLEOTIDE SEQUENCE [LARGE SCALE GENOMIC DNA]</scope>
    <source>
        <strain evidence="2">FERA 1177</strain>
    </source>
</reference>
<dbReference type="PANTHER" id="PTHR38790">
    <property type="entry name" value="2EXR DOMAIN-CONTAINING PROTEIN-RELATED"/>
    <property type="match status" value="1"/>
</dbReference>
<protein>
    <submittedName>
        <fullName evidence="1">Uncharacterized protein</fullName>
    </submittedName>
</protein>
<dbReference type="AlphaFoldDB" id="A0A4Q4NEU9"/>
<dbReference type="Proteomes" id="UP000291422">
    <property type="component" value="Unassembled WGS sequence"/>
</dbReference>
<dbReference type="EMBL" id="PDXD01000014">
    <property type="protein sequence ID" value="RYN75412.1"/>
    <property type="molecule type" value="Genomic_DNA"/>
</dbReference>
<evidence type="ECO:0000313" key="1">
    <source>
        <dbReference type="EMBL" id="RYN75412.1"/>
    </source>
</evidence>
<name>A0A4Q4NEU9_ALTAL</name>
<sequence length="250" mass="28812">MSSQPSSSRLLDLPRELRDMIYEYALTEDQGLLLVERDDTQKSFKGCRPTDPSTESNCLKYVCRQLYYETKGSGLSLNDLTIRSEFREQTEDFITFFATCSAGQQQCIRKVTLCTSYNLFTGSEKRDSEWPFGQLLQMSASHPHITFHLYLAHLNESSRGDWFIHEATLLYYAKHGLDVKHPIVNNKLHGFCKEGHFFLPKVPNQIRVFPGAGPGFVYCPPRSKFTPGKWSETEVTVFQEEIEKWCREGI</sequence>
<gene>
    <name evidence="1" type="ORF">AA0117_g6331</name>
</gene>
<accession>A0A4Q4NEU9</accession>
<evidence type="ECO:0000313" key="2">
    <source>
        <dbReference type="Proteomes" id="UP000291422"/>
    </source>
</evidence>